<sequence length="149" mass="15440">MSAIPILKRALLYGAILTAALAIVGSIVGFLVAGVPGLVSALIGALMTVVFFGLTAATILLATRVSKGQIISTGFFAIVLGGWLVKLLIFLGIVVILGRTSFIDPMVFFVSIVVAVIGSLVVDVLAFVRARVPYVSDVSLPGDANDPRI</sequence>
<keyword evidence="1" id="KW-0472">Membrane</keyword>
<feature type="transmembrane region" description="Helical" evidence="1">
    <location>
        <begin position="74"/>
        <end position="96"/>
    </location>
</feature>
<dbReference type="RefSeq" id="WP_100345311.1">
    <property type="nucleotide sequence ID" value="NZ_PGFB01000004.1"/>
</dbReference>
<evidence type="ECO:0000313" key="3">
    <source>
        <dbReference type="Proteomes" id="UP000230161"/>
    </source>
</evidence>
<feature type="transmembrane region" description="Helical" evidence="1">
    <location>
        <begin position="38"/>
        <end position="62"/>
    </location>
</feature>
<dbReference type="EMBL" id="PGFB01000004">
    <property type="protein sequence ID" value="PJJ61589.1"/>
    <property type="molecule type" value="Genomic_DNA"/>
</dbReference>
<proteinExistence type="predicted"/>
<accession>A0A2M9BUG9</accession>
<feature type="transmembrane region" description="Helical" evidence="1">
    <location>
        <begin position="12"/>
        <end position="32"/>
    </location>
</feature>
<evidence type="ECO:0008006" key="4">
    <source>
        <dbReference type="Google" id="ProtNLM"/>
    </source>
</evidence>
<gene>
    <name evidence="2" type="ORF">CLV54_2535</name>
</gene>
<evidence type="ECO:0000313" key="2">
    <source>
        <dbReference type="EMBL" id="PJJ61589.1"/>
    </source>
</evidence>
<evidence type="ECO:0000256" key="1">
    <source>
        <dbReference type="SAM" id="Phobius"/>
    </source>
</evidence>
<reference evidence="2 3" key="1">
    <citation type="submission" date="2017-11" db="EMBL/GenBank/DDBJ databases">
        <title>Genomic Encyclopedia of Archaeal and Bacterial Type Strains, Phase II (KMG-II): From Individual Species to Whole Genera.</title>
        <authorList>
            <person name="Goeker M."/>
        </authorList>
    </citation>
    <scope>NUCLEOTIDE SEQUENCE [LARGE SCALE GENOMIC DNA]</scope>
    <source>
        <strain evidence="2 3">DSM 25625</strain>
    </source>
</reference>
<keyword evidence="1" id="KW-0812">Transmembrane</keyword>
<keyword evidence="1" id="KW-1133">Transmembrane helix</keyword>
<keyword evidence="3" id="KW-1185">Reference proteome</keyword>
<organism evidence="2 3">
    <name type="scientific">Compostimonas suwonensis</name>
    <dbReference type="NCBI Taxonomy" id="1048394"/>
    <lineage>
        <taxon>Bacteria</taxon>
        <taxon>Bacillati</taxon>
        <taxon>Actinomycetota</taxon>
        <taxon>Actinomycetes</taxon>
        <taxon>Micrococcales</taxon>
        <taxon>Microbacteriaceae</taxon>
        <taxon>Compostimonas</taxon>
    </lineage>
</organism>
<comment type="caution">
    <text evidence="2">The sequence shown here is derived from an EMBL/GenBank/DDBJ whole genome shotgun (WGS) entry which is preliminary data.</text>
</comment>
<feature type="transmembrane region" description="Helical" evidence="1">
    <location>
        <begin position="108"/>
        <end position="128"/>
    </location>
</feature>
<dbReference type="AlphaFoldDB" id="A0A2M9BUG9"/>
<dbReference type="Proteomes" id="UP000230161">
    <property type="component" value="Unassembled WGS sequence"/>
</dbReference>
<name>A0A2M9BUG9_9MICO</name>
<protein>
    <recommendedName>
        <fullName evidence="4">ATP synthase protein I</fullName>
    </recommendedName>
</protein>
<dbReference type="OrthoDB" id="5117309at2"/>